<dbReference type="EMBL" id="KE345000">
    <property type="protein sequence ID" value="EXB88848.1"/>
    <property type="molecule type" value="Genomic_DNA"/>
</dbReference>
<reference evidence="2" key="1">
    <citation type="submission" date="2013-01" db="EMBL/GenBank/DDBJ databases">
        <title>Draft Genome Sequence of a Mulberry Tree, Morus notabilis C.K. Schneid.</title>
        <authorList>
            <person name="He N."/>
            <person name="Zhao S."/>
        </authorList>
    </citation>
    <scope>NUCLEOTIDE SEQUENCE</scope>
</reference>
<protein>
    <submittedName>
        <fullName evidence="1">Uncharacterized protein</fullName>
    </submittedName>
</protein>
<gene>
    <name evidence="1" type="ORF">L484_000437</name>
</gene>
<accession>W9RRG7</accession>
<organism evidence="1 2">
    <name type="scientific">Morus notabilis</name>
    <dbReference type="NCBI Taxonomy" id="981085"/>
    <lineage>
        <taxon>Eukaryota</taxon>
        <taxon>Viridiplantae</taxon>
        <taxon>Streptophyta</taxon>
        <taxon>Embryophyta</taxon>
        <taxon>Tracheophyta</taxon>
        <taxon>Spermatophyta</taxon>
        <taxon>Magnoliopsida</taxon>
        <taxon>eudicotyledons</taxon>
        <taxon>Gunneridae</taxon>
        <taxon>Pentapetalae</taxon>
        <taxon>rosids</taxon>
        <taxon>fabids</taxon>
        <taxon>Rosales</taxon>
        <taxon>Moraceae</taxon>
        <taxon>Moreae</taxon>
        <taxon>Morus</taxon>
    </lineage>
</organism>
<dbReference type="Proteomes" id="UP000030645">
    <property type="component" value="Unassembled WGS sequence"/>
</dbReference>
<keyword evidence="2" id="KW-1185">Reference proteome</keyword>
<dbReference type="AlphaFoldDB" id="W9RRG7"/>
<proteinExistence type="predicted"/>
<name>W9RRG7_9ROSA</name>
<evidence type="ECO:0000313" key="1">
    <source>
        <dbReference type="EMBL" id="EXB88848.1"/>
    </source>
</evidence>
<sequence length="64" mass="7206">MNALRVRVVLPFCKSRDAKWYTSGVGNDDTCVTFFGQGTRWSSHAATYKLQTISYNSHSLGMED</sequence>
<evidence type="ECO:0000313" key="2">
    <source>
        <dbReference type="Proteomes" id="UP000030645"/>
    </source>
</evidence>